<evidence type="ECO:0000313" key="7">
    <source>
        <dbReference type="Proteomes" id="UP000694407"/>
    </source>
</evidence>
<evidence type="ECO:0000256" key="2">
    <source>
        <dbReference type="ARBA" id="ARBA00009529"/>
    </source>
</evidence>
<organism evidence="6 7">
    <name type="scientific">Marmota marmota marmota</name>
    <name type="common">Alpine marmot</name>
    <dbReference type="NCBI Taxonomy" id="9994"/>
    <lineage>
        <taxon>Eukaryota</taxon>
        <taxon>Metazoa</taxon>
        <taxon>Chordata</taxon>
        <taxon>Craniata</taxon>
        <taxon>Vertebrata</taxon>
        <taxon>Euteleostomi</taxon>
        <taxon>Mammalia</taxon>
        <taxon>Eutheria</taxon>
        <taxon>Euarchontoglires</taxon>
        <taxon>Glires</taxon>
        <taxon>Rodentia</taxon>
        <taxon>Sciuromorpha</taxon>
        <taxon>Sciuridae</taxon>
        <taxon>Xerinae</taxon>
        <taxon>Marmotini</taxon>
        <taxon>Marmota</taxon>
    </lineage>
</organism>
<dbReference type="PANTHER" id="PTHR34827:SF5">
    <property type="entry name" value="INSULIN GROWTH FACTOR-LIKE FAMILY MEMBER 3"/>
    <property type="match status" value="1"/>
</dbReference>
<evidence type="ECO:0000313" key="6">
    <source>
        <dbReference type="Ensembl" id="ENSMMMP00000015525.1"/>
    </source>
</evidence>
<reference evidence="6" key="2">
    <citation type="submission" date="2025-09" db="UniProtKB">
        <authorList>
            <consortium name="Ensembl"/>
        </authorList>
    </citation>
    <scope>IDENTIFICATION</scope>
</reference>
<evidence type="ECO:0000256" key="3">
    <source>
        <dbReference type="ARBA" id="ARBA00022525"/>
    </source>
</evidence>
<dbReference type="GeneTree" id="ENSGT00390000009557"/>
<name>A0A8C5ZHX9_MARMA</name>
<reference evidence="6" key="1">
    <citation type="submission" date="2025-08" db="UniProtKB">
        <authorList>
            <consortium name="Ensembl"/>
        </authorList>
    </citation>
    <scope>IDENTIFICATION</scope>
</reference>
<keyword evidence="4 5" id="KW-0732">Signal</keyword>
<dbReference type="Pfam" id="PF14653">
    <property type="entry name" value="IGFL"/>
    <property type="match status" value="1"/>
</dbReference>
<dbReference type="InterPro" id="IPR032744">
    <property type="entry name" value="IGFL"/>
</dbReference>
<feature type="signal peptide" evidence="5">
    <location>
        <begin position="1"/>
        <end position="37"/>
    </location>
</feature>
<sequence>MVLWPCSWQVSRTPSTFISLLVSVVLFIYELLDSSDSEGITDTGPWLCQPIPRCGDRIYNPLEQCCDDDTILPLNRTQLCGFNCIYWPCFELCCPESFGPWKNFILKLKVLGVHSQCHSSPISRNCGKYYPKDP</sequence>
<evidence type="ECO:0000256" key="4">
    <source>
        <dbReference type="ARBA" id="ARBA00022729"/>
    </source>
</evidence>
<keyword evidence="7" id="KW-1185">Reference proteome</keyword>
<dbReference type="Ensembl" id="ENSMMMT00000017705.1">
    <property type="protein sequence ID" value="ENSMMMP00000015525.1"/>
    <property type="gene ID" value="ENSMMMG00000013847.1"/>
</dbReference>
<evidence type="ECO:0000256" key="1">
    <source>
        <dbReference type="ARBA" id="ARBA00004613"/>
    </source>
</evidence>
<accession>A0A8C5ZHX9</accession>
<evidence type="ECO:0000256" key="5">
    <source>
        <dbReference type="SAM" id="SignalP"/>
    </source>
</evidence>
<evidence type="ECO:0008006" key="8">
    <source>
        <dbReference type="Google" id="ProtNLM"/>
    </source>
</evidence>
<dbReference type="GO" id="GO:0005102">
    <property type="term" value="F:signaling receptor binding"/>
    <property type="evidence" value="ECO:0007669"/>
    <property type="project" value="TreeGrafter"/>
</dbReference>
<dbReference type="AlphaFoldDB" id="A0A8C5ZHX9"/>
<feature type="chain" id="PRO_5034373190" description="Insulin growth factor-like family member 3" evidence="5">
    <location>
        <begin position="38"/>
        <end position="134"/>
    </location>
</feature>
<dbReference type="GO" id="GO:0005615">
    <property type="term" value="C:extracellular space"/>
    <property type="evidence" value="ECO:0007669"/>
    <property type="project" value="TreeGrafter"/>
</dbReference>
<comment type="subcellular location">
    <subcellularLocation>
        <location evidence="1">Secreted</location>
    </subcellularLocation>
</comment>
<comment type="similarity">
    <text evidence="2">Belongs to the IGFL family.</text>
</comment>
<dbReference type="PANTHER" id="PTHR34827">
    <property type="entry name" value="INSULIN GROWTH FACTOR-LIKE FAMILY MEMBER 3-RELATED"/>
    <property type="match status" value="1"/>
</dbReference>
<dbReference type="Proteomes" id="UP000694407">
    <property type="component" value="Unplaced"/>
</dbReference>
<proteinExistence type="inferred from homology"/>
<keyword evidence="3" id="KW-0964">Secreted</keyword>
<protein>
    <recommendedName>
        <fullName evidence="8">Insulin growth factor-like family member 3</fullName>
    </recommendedName>
</protein>